<proteinExistence type="predicted"/>
<evidence type="ECO:0000313" key="3">
    <source>
        <dbReference type="Proteomes" id="UP000184127"/>
    </source>
</evidence>
<keyword evidence="1" id="KW-0812">Transmembrane</keyword>
<name>A0A1M4SZX5_9THEO</name>
<evidence type="ECO:0000256" key="1">
    <source>
        <dbReference type="SAM" id="Phobius"/>
    </source>
</evidence>
<accession>A0A1M4SZX5</accession>
<gene>
    <name evidence="2" type="ORF">SAMN02745195_00327</name>
</gene>
<dbReference type="EMBL" id="FQUR01000006">
    <property type="protein sequence ID" value="SHE37726.1"/>
    <property type="molecule type" value="Genomic_DNA"/>
</dbReference>
<dbReference type="AlphaFoldDB" id="A0A1M4SZX5"/>
<sequence>MTFPFKGSFAFLIPLIFGYFSGYLILILLRYILIGYYNYDKKEVFKETAIVFWESIFISIIIWAIKFFIHEQFNLFQWTVPSIVVIEVLRQILTKRN</sequence>
<organism evidence="2 3">
    <name type="scientific">Thermoanaerobacter uzonensis DSM 18761</name>
    <dbReference type="NCBI Taxonomy" id="1123369"/>
    <lineage>
        <taxon>Bacteria</taxon>
        <taxon>Bacillati</taxon>
        <taxon>Bacillota</taxon>
        <taxon>Clostridia</taxon>
        <taxon>Thermoanaerobacterales</taxon>
        <taxon>Thermoanaerobacteraceae</taxon>
        <taxon>Thermoanaerobacter</taxon>
    </lineage>
</organism>
<keyword evidence="1" id="KW-1133">Transmembrane helix</keyword>
<feature type="transmembrane region" description="Helical" evidence="1">
    <location>
        <begin position="12"/>
        <end position="37"/>
    </location>
</feature>
<dbReference type="Proteomes" id="UP000184127">
    <property type="component" value="Unassembled WGS sequence"/>
</dbReference>
<dbReference type="GO" id="GO:0016020">
    <property type="term" value="C:membrane"/>
    <property type="evidence" value="ECO:0007669"/>
    <property type="project" value="UniProtKB-SubCell"/>
</dbReference>
<feature type="transmembrane region" description="Helical" evidence="1">
    <location>
        <begin position="49"/>
        <end position="69"/>
    </location>
</feature>
<evidence type="ECO:0000313" key="2">
    <source>
        <dbReference type="EMBL" id="SHE37726.1"/>
    </source>
</evidence>
<dbReference type="RefSeq" id="WP_072966882.1">
    <property type="nucleotide sequence ID" value="NZ_FQUR01000006.1"/>
</dbReference>
<reference evidence="3" key="1">
    <citation type="submission" date="2016-11" db="EMBL/GenBank/DDBJ databases">
        <authorList>
            <person name="Varghese N."/>
            <person name="Submissions S."/>
        </authorList>
    </citation>
    <scope>NUCLEOTIDE SEQUENCE [LARGE SCALE GENOMIC DNA]</scope>
    <source>
        <strain evidence="3">DSM 18761</strain>
    </source>
</reference>
<keyword evidence="3" id="KW-1185">Reference proteome</keyword>
<dbReference type="GO" id="GO:0006605">
    <property type="term" value="P:protein targeting"/>
    <property type="evidence" value="ECO:0007669"/>
    <property type="project" value="InterPro"/>
</dbReference>
<protein>
    <submittedName>
        <fullName evidence="2">SecE/Sec61-gamma subunits of protein translocation complex</fullName>
    </submittedName>
</protein>
<dbReference type="GO" id="GO:0006886">
    <property type="term" value="P:intracellular protein transport"/>
    <property type="evidence" value="ECO:0007669"/>
    <property type="project" value="InterPro"/>
</dbReference>
<keyword evidence="1" id="KW-0472">Membrane</keyword>